<comment type="caution">
    <text evidence="4">The sequence shown here is derived from an EMBL/GenBank/DDBJ whole genome shotgun (WGS) entry which is preliminary data.</text>
</comment>
<dbReference type="Pfam" id="PF00069">
    <property type="entry name" value="Pkinase"/>
    <property type="match status" value="1"/>
</dbReference>
<feature type="compositionally biased region" description="Polar residues" evidence="2">
    <location>
        <begin position="372"/>
        <end position="383"/>
    </location>
</feature>
<dbReference type="AlphaFoldDB" id="A0A1A0H4Y7"/>
<feature type="compositionally biased region" description="Basic residues" evidence="2">
    <location>
        <begin position="688"/>
        <end position="702"/>
    </location>
</feature>
<dbReference type="PROSITE" id="PS00108">
    <property type="entry name" value="PROTEIN_KINASE_ST"/>
    <property type="match status" value="1"/>
</dbReference>
<dbReference type="SMART" id="SM00220">
    <property type="entry name" value="S_TKc"/>
    <property type="match status" value="1"/>
</dbReference>
<dbReference type="GO" id="GO:0005524">
    <property type="term" value="F:ATP binding"/>
    <property type="evidence" value="ECO:0007669"/>
    <property type="project" value="InterPro"/>
</dbReference>
<gene>
    <name evidence="4" type="ORF">METBIDRAFT_74980</name>
</gene>
<dbReference type="Gene3D" id="1.10.510.10">
    <property type="entry name" value="Transferase(Phosphotransferase) domain 1"/>
    <property type="match status" value="1"/>
</dbReference>
<dbReference type="InterPro" id="IPR008271">
    <property type="entry name" value="Ser/Thr_kinase_AS"/>
</dbReference>
<feature type="compositionally biased region" description="Basic and acidic residues" evidence="2">
    <location>
        <begin position="362"/>
        <end position="371"/>
    </location>
</feature>
<dbReference type="RefSeq" id="XP_018709523.1">
    <property type="nucleotide sequence ID" value="XM_018858426.1"/>
</dbReference>
<dbReference type="GeneID" id="30031402"/>
<dbReference type="OrthoDB" id="2018507at2759"/>
<dbReference type="GO" id="GO:0007015">
    <property type="term" value="P:actin filament organization"/>
    <property type="evidence" value="ECO:0007669"/>
    <property type="project" value="TreeGrafter"/>
</dbReference>
<dbReference type="GO" id="GO:0004674">
    <property type="term" value="F:protein serine/threonine kinase activity"/>
    <property type="evidence" value="ECO:0007669"/>
    <property type="project" value="TreeGrafter"/>
</dbReference>
<evidence type="ECO:0000256" key="2">
    <source>
        <dbReference type="SAM" id="MobiDB-lite"/>
    </source>
</evidence>
<dbReference type="EMBL" id="LXTC01000008">
    <property type="protein sequence ID" value="OBA18988.1"/>
    <property type="molecule type" value="Genomic_DNA"/>
</dbReference>
<dbReference type="Proteomes" id="UP000092555">
    <property type="component" value="Unassembled WGS sequence"/>
</dbReference>
<organism evidence="4 5">
    <name type="scientific">Metschnikowia bicuspidata var. bicuspidata NRRL YB-4993</name>
    <dbReference type="NCBI Taxonomy" id="869754"/>
    <lineage>
        <taxon>Eukaryota</taxon>
        <taxon>Fungi</taxon>
        <taxon>Dikarya</taxon>
        <taxon>Ascomycota</taxon>
        <taxon>Saccharomycotina</taxon>
        <taxon>Pichiomycetes</taxon>
        <taxon>Metschnikowiaceae</taxon>
        <taxon>Metschnikowia</taxon>
    </lineage>
</organism>
<dbReference type="PANTHER" id="PTHR22967">
    <property type="entry name" value="SERINE/THREONINE PROTEIN KINASE"/>
    <property type="match status" value="1"/>
</dbReference>
<evidence type="ECO:0000259" key="3">
    <source>
        <dbReference type="PROSITE" id="PS50011"/>
    </source>
</evidence>
<keyword evidence="1" id="KW-0547">Nucleotide-binding</keyword>
<dbReference type="STRING" id="869754.A0A1A0H4Y7"/>
<accession>A0A1A0H4Y7</accession>
<dbReference type="GO" id="GO:0005737">
    <property type="term" value="C:cytoplasm"/>
    <property type="evidence" value="ECO:0007669"/>
    <property type="project" value="TreeGrafter"/>
</dbReference>
<evidence type="ECO:0000313" key="4">
    <source>
        <dbReference type="EMBL" id="OBA18988.1"/>
    </source>
</evidence>
<feature type="region of interest" description="Disordered" evidence="2">
    <location>
        <begin position="362"/>
        <end position="383"/>
    </location>
</feature>
<keyword evidence="4" id="KW-0808">Transferase</keyword>
<dbReference type="InterPro" id="IPR011009">
    <property type="entry name" value="Kinase-like_dom_sf"/>
</dbReference>
<evidence type="ECO:0000313" key="5">
    <source>
        <dbReference type="Proteomes" id="UP000092555"/>
    </source>
</evidence>
<evidence type="ECO:0000256" key="1">
    <source>
        <dbReference type="ARBA" id="ARBA00022741"/>
    </source>
</evidence>
<feature type="domain" description="Protein kinase" evidence="3">
    <location>
        <begin position="15"/>
        <end position="287"/>
    </location>
</feature>
<feature type="region of interest" description="Disordered" evidence="2">
    <location>
        <begin position="531"/>
        <end position="558"/>
    </location>
</feature>
<dbReference type="GO" id="GO:0000147">
    <property type="term" value="P:actin cortical patch assembly"/>
    <property type="evidence" value="ECO:0007669"/>
    <property type="project" value="TreeGrafter"/>
</dbReference>
<feature type="compositionally biased region" description="Polar residues" evidence="2">
    <location>
        <begin position="677"/>
        <end position="687"/>
    </location>
</feature>
<keyword evidence="4" id="KW-0418">Kinase</keyword>
<keyword evidence="5" id="KW-1185">Reference proteome</keyword>
<dbReference type="SUPFAM" id="SSF56112">
    <property type="entry name" value="Protein kinase-like (PK-like)"/>
    <property type="match status" value="1"/>
</dbReference>
<proteinExistence type="predicted"/>
<dbReference type="PROSITE" id="PS50011">
    <property type="entry name" value="PROTEIN_KINASE_DOM"/>
    <property type="match status" value="1"/>
</dbReference>
<dbReference type="PANTHER" id="PTHR22967:SF65">
    <property type="entry name" value="SERINE_THREONINE-PROTEIN KINASE AKL1"/>
    <property type="match status" value="1"/>
</dbReference>
<feature type="region of interest" description="Disordered" evidence="2">
    <location>
        <begin position="669"/>
        <end position="720"/>
    </location>
</feature>
<protein>
    <submittedName>
        <fullName evidence="4">Kinase-like protein</fullName>
    </submittedName>
</protein>
<sequence>MLTEGTTLIVGTHNVKVVRYLSEGGFSKIYEVIMDPAEGESEIGCLKQVLVPDKNGLNTLRKEVDVMKTLKNARSIVKYFDSNAERLADGSYQVLVLMELCPNKSLLDFMNDRIRQKLSESEILKIMLDISIGVYEMHKIKLIHRDIKIENVLIDAENCFKLCDFGSVSSPIRPAQHPHEFQLLGNDILYHTTPQYRSPEMIDLYRGLPIDERSDIWALGCFLYKLCYYTTPFEANGDIAILHASFQFPLAPVYSGDLKNLIIIMLQENPLYRPNIVQILMLVAKLMGTDYNDLDLEDFYGAKEYNFQALYEMQREKHNQLLKQQQFYLEQQEQQKAYELSKQKKGLSKSTLRVSILRLSRENSAHRKDNETPISSSKPDQTSIPVVDQIAGSIQIKPDVIKDKDVQLIPEQLTSSKELIPNEENLADSSIESVDLDVDLPELDHIAERYPSLEDIHHNFVKSRELSEPSVVGAMNSRTDFELVEAWKQDEKPKRDNQAEKLADEIFANNQNHLTKEFDLSGRYENLHQDVTRPEPKRGSSNPWGKALGSPKPGVTIKKSQDLDAGLQKEMSGLSLASNFEKVKDDLAECDLIDLGDLSSKMNGSVKPEIVVKQEDGEVIGKNPAHKIVENSLIDMGLDGSDGPKPTFRKRLSDIPTQPINFQEQVIDFASDDENQNSEMNRVSIRNSLKKSRKHSDHRRGKTYQSDGKKRLSFFGGSSD</sequence>
<dbReference type="InterPro" id="IPR000719">
    <property type="entry name" value="Prot_kinase_dom"/>
</dbReference>
<name>A0A1A0H4Y7_9ASCO</name>
<reference evidence="4 5" key="1">
    <citation type="submission" date="2016-05" db="EMBL/GenBank/DDBJ databases">
        <title>Comparative genomics of biotechnologically important yeasts.</title>
        <authorList>
            <consortium name="DOE Joint Genome Institute"/>
            <person name="Riley R."/>
            <person name="Haridas S."/>
            <person name="Wolfe K.H."/>
            <person name="Lopes M.R."/>
            <person name="Hittinger C.T."/>
            <person name="Goker M."/>
            <person name="Salamov A."/>
            <person name="Wisecaver J."/>
            <person name="Long T.M."/>
            <person name="Aerts A.L."/>
            <person name="Barry K."/>
            <person name="Choi C."/>
            <person name="Clum A."/>
            <person name="Coughlan A.Y."/>
            <person name="Deshpande S."/>
            <person name="Douglass A.P."/>
            <person name="Hanson S.J."/>
            <person name="Klenk H.-P."/>
            <person name="LaButti K."/>
            <person name="Lapidus A."/>
            <person name="Lindquist E."/>
            <person name="Lipzen A."/>
            <person name="Meier-kolthoff J.P."/>
            <person name="Ohm R.A."/>
            <person name="Otillar R.P."/>
            <person name="Pangilinan J."/>
            <person name="Peng Y."/>
            <person name="Rokas A."/>
            <person name="Rosa C.A."/>
            <person name="Scheuner C."/>
            <person name="Sibirny A.A."/>
            <person name="Slot J.C."/>
            <person name="Stielow J.B."/>
            <person name="Sun H."/>
            <person name="Kurtzman C.P."/>
            <person name="Blackwell M."/>
            <person name="Grigoriev I.V."/>
            <person name="Jeffries T.W."/>
        </authorList>
    </citation>
    <scope>NUCLEOTIDE SEQUENCE [LARGE SCALE GENOMIC DNA]</scope>
    <source>
        <strain evidence="4 5">NRRL YB-4993</strain>
    </source>
</reference>